<sequence>VPFVGRAVPWVPAGVGAVATQSWTVVEYGVRGPDLMEDDVEPTEARISCWPTTRGASAVRSA</sequence>
<accession>A0A382QFN6</accession>
<dbReference type="Gene3D" id="3.60.20.10">
    <property type="entry name" value="Glutamine Phosphoribosylpyrophosphate, subunit 1, domain 1"/>
    <property type="match status" value="1"/>
</dbReference>
<gene>
    <name evidence="1" type="ORF">METZ01_LOCUS337208</name>
</gene>
<dbReference type="SUPFAM" id="SSF56235">
    <property type="entry name" value="N-terminal nucleophile aminohydrolases (Ntn hydrolases)"/>
    <property type="match status" value="1"/>
</dbReference>
<name>A0A382QFN6_9ZZZZ</name>
<dbReference type="EMBL" id="UINC01114202">
    <property type="protein sequence ID" value="SVC84354.1"/>
    <property type="molecule type" value="Genomic_DNA"/>
</dbReference>
<evidence type="ECO:0000313" key="1">
    <source>
        <dbReference type="EMBL" id="SVC84354.1"/>
    </source>
</evidence>
<proteinExistence type="predicted"/>
<organism evidence="1">
    <name type="scientific">marine metagenome</name>
    <dbReference type="NCBI Taxonomy" id="408172"/>
    <lineage>
        <taxon>unclassified sequences</taxon>
        <taxon>metagenomes</taxon>
        <taxon>ecological metagenomes</taxon>
    </lineage>
</organism>
<feature type="non-terminal residue" evidence="1">
    <location>
        <position position="1"/>
    </location>
</feature>
<dbReference type="AlphaFoldDB" id="A0A382QFN6"/>
<reference evidence="1" key="1">
    <citation type="submission" date="2018-05" db="EMBL/GenBank/DDBJ databases">
        <authorList>
            <person name="Lanie J.A."/>
            <person name="Ng W.-L."/>
            <person name="Kazmierczak K.M."/>
            <person name="Andrzejewski T.M."/>
            <person name="Davidsen T.M."/>
            <person name="Wayne K.J."/>
            <person name="Tettelin H."/>
            <person name="Glass J.I."/>
            <person name="Rusch D."/>
            <person name="Podicherti R."/>
            <person name="Tsui H.-C.T."/>
            <person name="Winkler M.E."/>
        </authorList>
    </citation>
    <scope>NUCLEOTIDE SEQUENCE</scope>
</reference>
<protein>
    <submittedName>
        <fullName evidence="1">Uncharacterized protein</fullName>
    </submittedName>
</protein>
<dbReference type="InterPro" id="IPR010430">
    <property type="entry name" value="DUF1028"/>
</dbReference>
<dbReference type="Pfam" id="PF06267">
    <property type="entry name" value="DUF1028"/>
    <property type="match status" value="1"/>
</dbReference>
<dbReference type="InterPro" id="IPR029055">
    <property type="entry name" value="Ntn_hydrolases_N"/>
</dbReference>